<keyword evidence="8" id="KW-0482">Metalloprotease</keyword>
<dbReference type="InterPro" id="IPR050072">
    <property type="entry name" value="Peptidase_M20A"/>
</dbReference>
<dbReference type="InterPro" id="IPR010964">
    <property type="entry name" value="M20A_pepV-rel"/>
</dbReference>
<dbReference type="EMBL" id="NOJY02000043">
    <property type="protein sequence ID" value="RDY25881.1"/>
    <property type="molecule type" value="Genomic_DNA"/>
</dbReference>
<gene>
    <name evidence="9" type="ORF">CHL78_015945</name>
</gene>
<dbReference type="InterPro" id="IPR036264">
    <property type="entry name" value="Bact_exopeptidase_dim_dom"/>
</dbReference>
<organism evidence="9 10">
    <name type="scientific">Romboutsia weinsteinii</name>
    <dbReference type="NCBI Taxonomy" id="2020949"/>
    <lineage>
        <taxon>Bacteria</taxon>
        <taxon>Bacillati</taxon>
        <taxon>Bacillota</taxon>
        <taxon>Clostridia</taxon>
        <taxon>Peptostreptococcales</taxon>
        <taxon>Peptostreptococcaceae</taxon>
        <taxon>Romboutsia</taxon>
    </lineage>
</organism>
<dbReference type="Proteomes" id="UP000215694">
    <property type="component" value="Unassembled WGS sequence"/>
</dbReference>
<keyword evidence="3" id="KW-0645">Protease</keyword>
<dbReference type="OrthoDB" id="9761532at2"/>
<reference evidence="9 10" key="1">
    <citation type="journal article" date="2017" name="Genome Announc.">
        <title>Draft Genome Sequence of Romboutsia weinsteinii sp. nov. Strain CCRI-19649(T) Isolated from Surface Water.</title>
        <authorList>
            <person name="Maheux A.F."/>
            <person name="Boudreau D.K."/>
            <person name="Berube E."/>
            <person name="Boissinot M."/>
            <person name="Cantin P."/>
            <person name="Raymond F."/>
            <person name="Corbeil J."/>
            <person name="Omar R.F."/>
            <person name="Bergeron M.G."/>
        </authorList>
    </citation>
    <scope>NUCLEOTIDE SEQUENCE [LARGE SCALE GENOMIC DNA]</scope>
    <source>
        <strain evidence="9 10">CCRI-19649</strain>
    </source>
</reference>
<keyword evidence="7" id="KW-0224">Dipeptidase</keyword>
<sequence>MKEQIKSRVNDLKEEMISSIKGCVSIPSVIDTEKNDCPFGENIDKALRYTLDLCKSLGFKTVYKDGYYGYAEIGEGKELIGILGHLDVVPEGDRENWIHPPYDCVIDDGKLYGRGTQDDKGPTIACIYAVKALMDLGVKFNKRLRFIFGTDEENLWRCINKYKENNEEIPNYGFTPDSKFPMINAEKGLLQVYLSKKSTSDINIKVGNALNAVPDKAEYSGEYLDKLKTELDRLGYEYNQYKDKICVIGKSVHSSVSDTGMNAICRLAIALNNIKVESDAIRFIAEVIGEDANANNIIKDCKDDVSGKLTFNIGKVEIDSNIEKIGIDIRIPVTYKKEDFEKALTEACDKYDFTWKQYDYLASIYVPEDNFLVKTLKKVYEEETGLDGTPLSSGGATYARALDNCVAYGMILPWGKKTEHQANEYIVIDELMKATEIYAISIYELLK</sequence>
<evidence type="ECO:0000313" key="9">
    <source>
        <dbReference type="EMBL" id="RDY25881.1"/>
    </source>
</evidence>
<dbReference type="Gene3D" id="3.40.630.10">
    <property type="entry name" value="Zn peptidases"/>
    <property type="match status" value="1"/>
</dbReference>
<comment type="similarity">
    <text evidence="2">Belongs to the peptidase M20A family.</text>
</comment>
<keyword evidence="10" id="KW-1185">Reference proteome</keyword>
<dbReference type="PROSITE" id="PS00758">
    <property type="entry name" value="ARGE_DAPE_CPG2_1"/>
    <property type="match status" value="1"/>
</dbReference>
<comment type="caution">
    <text evidence="9">The sequence shown here is derived from an EMBL/GenBank/DDBJ whole genome shotgun (WGS) entry which is preliminary data.</text>
</comment>
<protein>
    <submittedName>
        <fullName evidence="9">Sapep family Mn(2+)-dependent dipeptidase</fullName>
    </submittedName>
</protein>
<accession>A0A371IZG2</accession>
<dbReference type="GO" id="GO:0016805">
    <property type="term" value="F:dipeptidase activity"/>
    <property type="evidence" value="ECO:0007669"/>
    <property type="project" value="UniProtKB-KW"/>
</dbReference>
<keyword evidence="4" id="KW-0479">Metal-binding</keyword>
<name>A0A371IZG2_9FIRM</name>
<dbReference type="SUPFAM" id="SSF55031">
    <property type="entry name" value="Bacterial exopeptidase dimerisation domain"/>
    <property type="match status" value="1"/>
</dbReference>
<evidence type="ECO:0000256" key="3">
    <source>
        <dbReference type="ARBA" id="ARBA00022670"/>
    </source>
</evidence>
<dbReference type="GO" id="GO:0008237">
    <property type="term" value="F:metallopeptidase activity"/>
    <property type="evidence" value="ECO:0007669"/>
    <property type="project" value="UniProtKB-KW"/>
</dbReference>
<dbReference type="GO" id="GO:0008777">
    <property type="term" value="F:acetylornithine deacetylase activity"/>
    <property type="evidence" value="ECO:0007669"/>
    <property type="project" value="TreeGrafter"/>
</dbReference>
<evidence type="ECO:0000256" key="2">
    <source>
        <dbReference type="ARBA" id="ARBA00006247"/>
    </source>
</evidence>
<evidence type="ECO:0000256" key="5">
    <source>
        <dbReference type="ARBA" id="ARBA00022801"/>
    </source>
</evidence>
<dbReference type="PANTHER" id="PTHR43808:SF31">
    <property type="entry name" value="N-ACETYL-L-CITRULLINE DEACETYLASE"/>
    <property type="match status" value="1"/>
</dbReference>
<dbReference type="InterPro" id="IPR002933">
    <property type="entry name" value="Peptidase_M20"/>
</dbReference>
<dbReference type="InterPro" id="IPR001261">
    <property type="entry name" value="ArgE/DapE_CS"/>
</dbReference>
<dbReference type="NCBIfam" id="NF005542">
    <property type="entry name" value="PRK07205.1"/>
    <property type="match status" value="1"/>
</dbReference>
<comment type="cofactor">
    <cofactor evidence="1">
        <name>Zn(2+)</name>
        <dbReference type="ChEBI" id="CHEBI:29105"/>
    </cofactor>
</comment>
<dbReference type="AlphaFoldDB" id="A0A371IZG2"/>
<keyword evidence="6" id="KW-0862">Zinc</keyword>
<evidence type="ECO:0000313" key="10">
    <source>
        <dbReference type="Proteomes" id="UP000215694"/>
    </source>
</evidence>
<dbReference type="CDD" id="cd03888">
    <property type="entry name" value="M20_PepV"/>
    <property type="match status" value="1"/>
</dbReference>
<dbReference type="Pfam" id="PF01546">
    <property type="entry name" value="Peptidase_M20"/>
    <property type="match status" value="1"/>
</dbReference>
<dbReference type="NCBIfam" id="TIGR01887">
    <property type="entry name" value="dipeptidaselike"/>
    <property type="match status" value="1"/>
</dbReference>
<evidence type="ECO:0000256" key="4">
    <source>
        <dbReference type="ARBA" id="ARBA00022723"/>
    </source>
</evidence>
<dbReference type="GO" id="GO:0006526">
    <property type="term" value="P:L-arginine biosynthetic process"/>
    <property type="evidence" value="ECO:0007669"/>
    <property type="project" value="TreeGrafter"/>
</dbReference>
<evidence type="ECO:0000256" key="7">
    <source>
        <dbReference type="ARBA" id="ARBA00022997"/>
    </source>
</evidence>
<dbReference type="SUPFAM" id="SSF53187">
    <property type="entry name" value="Zn-dependent exopeptidases"/>
    <property type="match status" value="1"/>
</dbReference>
<dbReference type="Gene3D" id="3.30.70.360">
    <property type="match status" value="2"/>
</dbReference>
<dbReference type="GO" id="GO:0008270">
    <property type="term" value="F:zinc ion binding"/>
    <property type="evidence" value="ECO:0007669"/>
    <property type="project" value="InterPro"/>
</dbReference>
<evidence type="ECO:0000256" key="6">
    <source>
        <dbReference type="ARBA" id="ARBA00022833"/>
    </source>
</evidence>
<dbReference type="GO" id="GO:0006508">
    <property type="term" value="P:proteolysis"/>
    <property type="evidence" value="ECO:0007669"/>
    <property type="project" value="UniProtKB-KW"/>
</dbReference>
<evidence type="ECO:0000256" key="8">
    <source>
        <dbReference type="ARBA" id="ARBA00023049"/>
    </source>
</evidence>
<evidence type="ECO:0000256" key="1">
    <source>
        <dbReference type="ARBA" id="ARBA00001947"/>
    </source>
</evidence>
<keyword evidence="5" id="KW-0378">Hydrolase</keyword>
<proteinExistence type="inferred from homology"/>
<dbReference type="PANTHER" id="PTHR43808">
    <property type="entry name" value="ACETYLORNITHINE DEACETYLASE"/>
    <property type="match status" value="1"/>
</dbReference>